<dbReference type="InterPro" id="IPR051262">
    <property type="entry name" value="SMP-30/CGR1_Lactonase"/>
</dbReference>
<dbReference type="Pfam" id="PF08450">
    <property type="entry name" value="SGL"/>
    <property type="match status" value="1"/>
</dbReference>
<dbReference type="AlphaFoldDB" id="A0A7G6WUF9"/>
<evidence type="ECO:0000313" key="7">
    <source>
        <dbReference type="Proteomes" id="UP000515563"/>
    </source>
</evidence>
<dbReference type="GO" id="GO:0016787">
    <property type="term" value="F:hydrolase activity"/>
    <property type="evidence" value="ECO:0007669"/>
    <property type="project" value="UniProtKB-KW"/>
</dbReference>
<accession>A0A7G6WUF9</accession>
<dbReference type="SUPFAM" id="SSF63829">
    <property type="entry name" value="Calcium-dependent phosphotriesterase"/>
    <property type="match status" value="1"/>
</dbReference>
<evidence type="ECO:0000256" key="1">
    <source>
        <dbReference type="ARBA" id="ARBA00008853"/>
    </source>
</evidence>
<dbReference type="PANTHER" id="PTHR47572">
    <property type="entry name" value="LIPOPROTEIN-RELATED"/>
    <property type="match status" value="1"/>
</dbReference>
<reference evidence="6 7" key="2">
    <citation type="journal article" date="2020" name="Microbiol. Resour. Announc.">
        <title>Antarctic desert soil bacteria exhibit high novel natural product potential, evaluated through long-read genome sequencing and comparative genomics.</title>
        <authorList>
            <person name="Benaud N."/>
            <person name="Edwards R.J."/>
            <person name="Amos T.G."/>
            <person name="D'Agostino P.M."/>
            <person name="Gutierrez-Chavez C."/>
            <person name="Montgomery K."/>
            <person name="Nicetic I."/>
            <person name="Ferrari B.C."/>
        </authorList>
    </citation>
    <scope>NUCLEOTIDE SEQUENCE [LARGE SCALE GENOMIC DNA]</scope>
    <source>
        <strain evidence="6 7">SPB151</strain>
    </source>
</reference>
<reference evidence="7" key="1">
    <citation type="submission" date="2019-09" db="EMBL/GenBank/DDBJ databases">
        <title>Antimicrobial potential of Antarctic Bacteria.</title>
        <authorList>
            <person name="Benaud N."/>
            <person name="Edwards R.J."/>
            <person name="Ferrari B.C."/>
        </authorList>
    </citation>
    <scope>NUCLEOTIDE SEQUENCE [LARGE SCALE GENOMIC DNA]</scope>
    <source>
        <strain evidence="7">SPB151</strain>
    </source>
</reference>
<comment type="cofactor">
    <cofactor evidence="4">
        <name>Zn(2+)</name>
        <dbReference type="ChEBI" id="CHEBI:29105"/>
    </cofactor>
    <text evidence="4">Binds 1 divalent metal cation per subunit.</text>
</comment>
<keyword evidence="7" id="KW-1185">Reference proteome</keyword>
<feature type="binding site" evidence="4">
    <location>
        <position position="140"/>
    </location>
    <ligand>
        <name>a divalent metal cation</name>
        <dbReference type="ChEBI" id="CHEBI:60240"/>
    </ligand>
</feature>
<feature type="binding site" evidence="4">
    <location>
        <position position="188"/>
    </location>
    <ligand>
        <name>a divalent metal cation</name>
        <dbReference type="ChEBI" id="CHEBI:60240"/>
    </ligand>
</feature>
<feature type="binding site" evidence="4">
    <location>
        <position position="95"/>
    </location>
    <ligand>
        <name>substrate</name>
    </ligand>
</feature>
<dbReference type="InterPro" id="IPR005511">
    <property type="entry name" value="SMP-30"/>
</dbReference>
<dbReference type="Proteomes" id="UP000515563">
    <property type="component" value="Chromosome"/>
</dbReference>
<dbReference type="RefSeq" id="WP_185446452.1">
    <property type="nucleotide sequence ID" value="NZ_CP043661.1"/>
</dbReference>
<feature type="binding site" evidence="4">
    <location>
        <position position="13"/>
    </location>
    <ligand>
        <name>a divalent metal cation</name>
        <dbReference type="ChEBI" id="CHEBI:60240"/>
    </ligand>
</feature>
<gene>
    <name evidence="6" type="ORF">F1D05_06535</name>
</gene>
<dbReference type="KEGG" id="kqi:F1D05_06535"/>
<evidence type="ECO:0000313" key="6">
    <source>
        <dbReference type="EMBL" id="QNE17624.1"/>
    </source>
</evidence>
<dbReference type="InterPro" id="IPR013658">
    <property type="entry name" value="SGL"/>
</dbReference>
<feature type="active site" description="Proton donor/acceptor" evidence="3">
    <location>
        <position position="188"/>
    </location>
</feature>
<proteinExistence type="inferred from homology"/>
<evidence type="ECO:0000256" key="3">
    <source>
        <dbReference type="PIRSR" id="PIRSR605511-1"/>
    </source>
</evidence>
<keyword evidence="2" id="KW-0378">Hydrolase</keyword>
<sequence>MVELVLGGLAFGESPRWREGRLWFSNWGTGEILAVDAEGKSELMASVPPETLPFSIDWLPDGRLIVVAGVRLLRQERDGALVEHADLSGVADMFNEIVVDRRGYTFVNGGWFDFSKPGVIVVVTPEGEVRQVADGIAFGNGMAVSEDGTTLIVAESYGCRLSAFDIGADGSLANRRVWADLGEGQHPDGICLDAEGAVWYADVPNQQCVRVREGGEVLQKVELDRGAFACMLGGEDGAALYILAAEWSGFENMFTPARTGQLLTTPAPAPHAGRP</sequence>
<evidence type="ECO:0000256" key="4">
    <source>
        <dbReference type="PIRSR" id="PIRSR605511-2"/>
    </source>
</evidence>
<dbReference type="PRINTS" id="PR01790">
    <property type="entry name" value="SMP30FAMILY"/>
</dbReference>
<evidence type="ECO:0000259" key="5">
    <source>
        <dbReference type="Pfam" id="PF08450"/>
    </source>
</evidence>
<feature type="domain" description="SMP-30/Gluconolactonase/LRE-like region" evidence="5">
    <location>
        <begin position="11"/>
        <end position="245"/>
    </location>
</feature>
<dbReference type="InterPro" id="IPR011042">
    <property type="entry name" value="6-blade_b-propeller_TolB-like"/>
</dbReference>
<protein>
    <submittedName>
        <fullName evidence="6">SMP-30/gluconolactonase/LRE family protein</fullName>
    </submittedName>
</protein>
<keyword evidence="4" id="KW-0479">Metal-binding</keyword>
<organism evidence="6 7">
    <name type="scientific">Kribbella qitaiheensis</name>
    <dbReference type="NCBI Taxonomy" id="1544730"/>
    <lineage>
        <taxon>Bacteria</taxon>
        <taxon>Bacillati</taxon>
        <taxon>Actinomycetota</taxon>
        <taxon>Actinomycetes</taxon>
        <taxon>Propionibacteriales</taxon>
        <taxon>Kribbellaceae</taxon>
        <taxon>Kribbella</taxon>
    </lineage>
</organism>
<name>A0A7G6WUF9_9ACTN</name>
<comment type="similarity">
    <text evidence="1">Belongs to the SMP-30/CGR1 family.</text>
</comment>
<dbReference type="GO" id="GO:0046872">
    <property type="term" value="F:metal ion binding"/>
    <property type="evidence" value="ECO:0007669"/>
    <property type="project" value="UniProtKB-KW"/>
</dbReference>
<dbReference type="Gene3D" id="2.120.10.30">
    <property type="entry name" value="TolB, C-terminal domain"/>
    <property type="match status" value="1"/>
</dbReference>
<evidence type="ECO:0000256" key="2">
    <source>
        <dbReference type="ARBA" id="ARBA00022801"/>
    </source>
</evidence>
<dbReference type="EMBL" id="CP043661">
    <property type="protein sequence ID" value="QNE17624.1"/>
    <property type="molecule type" value="Genomic_DNA"/>
</dbReference>
<dbReference type="PANTHER" id="PTHR47572:SF4">
    <property type="entry name" value="LACTONASE DRP35"/>
    <property type="match status" value="1"/>
</dbReference>
<keyword evidence="4" id="KW-0862">Zinc</keyword>